<dbReference type="STRING" id="6313.A0A0K0DIP3"/>
<proteinExistence type="predicted"/>
<protein>
    <submittedName>
        <fullName evidence="3">Mitotic spindle assembly checkpoint protein MAD1</fullName>
    </submittedName>
</protein>
<evidence type="ECO:0000313" key="3">
    <source>
        <dbReference type="WBParaSite" id="ACAC_0001118701-mRNA-1"/>
    </source>
</evidence>
<feature type="coiled-coil region" evidence="1">
    <location>
        <begin position="170"/>
        <end position="204"/>
    </location>
</feature>
<accession>A0A0K0DIP3</accession>
<reference evidence="3" key="2">
    <citation type="submission" date="2017-02" db="UniProtKB">
        <authorList>
            <consortium name="WormBaseParasite"/>
        </authorList>
    </citation>
    <scope>IDENTIFICATION</scope>
</reference>
<dbReference type="AlphaFoldDB" id="A0A0K0DIP3"/>
<dbReference type="Proteomes" id="UP000035642">
    <property type="component" value="Unassembled WGS sequence"/>
</dbReference>
<evidence type="ECO:0000256" key="1">
    <source>
        <dbReference type="SAM" id="Coils"/>
    </source>
</evidence>
<feature type="coiled-coil region" evidence="1">
    <location>
        <begin position="54"/>
        <end position="88"/>
    </location>
</feature>
<evidence type="ECO:0000313" key="2">
    <source>
        <dbReference type="Proteomes" id="UP000035642"/>
    </source>
</evidence>
<name>A0A0K0DIP3_ANGCA</name>
<dbReference type="WBParaSite" id="ACAC_0001118701-mRNA-1">
    <property type="protein sequence ID" value="ACAC_0001118701-mRNA-1"/>
    <property type="gene ID" value="ACAC_0001118701"/>
</dbReference>
<organism evidence="2 3">
    <name type="scientific">Angiostrongylus cantonensis</name>
    <name type="common">Rat lungworm</name>
    <dbReference type="NCBI Taxonomy" id="6313"/>
    <lineage>
        <taxon>Eukaryota</taxon>
        <taxon>Metazoa</taxon>
        <taxon>Ecdysozoa</taxon>
        <taxon>Nematoda</taxon>
        <taxon>Chromadorea</taxon>
        <taxon>Rhabditida</taxon>
        <taxon>Rhabditina</taxon>
        <taxon>Rhabditomorpha</taxon>
        <taxon>Strongyloidea</taxon>
        <taxon>Metastrongylidae</taxon>
        <taxon>Angiostrongylus</taxon>
    </lineage>
</organism>
<feature type="coiled-coil region" evidence="1">
    <location>
        <begin position="273"/>
        <end position="360"/>
    </location>
</feature>
<keyword evidence="1" id="KW-0175">Coiled coil</keyword>
<reference evidence="2" key="1">
    <citation type="submission" date="2012-09" db="EMBL/GenBank/DDBJ databases">
        <authorList>
            <person name="Martin A.A."/>
        </authorList>
    </citation>
    <scope>NUCLEOTIDE SEQUENCE</scope>
</reference>
<keyword evidence="2" id="KW-1185">Reference proteome</keyword>
<sequence length="375" mass="43975">MDRRDSSVLLPLVQINELSHALEIERDLVLKTQENYMKLKKKFLQLSEESQSWQLEMETKLAAQTRQIELLEREKGLLKEENQRIFDESIELKSKIDDISRQAKAKEVELRRSFNNQVEELLQHTSKPDNEQNAVKYEELWKKELRESGGRVQELLSEVKTIQSLRLEEVHSLKEELRTERLKCVELQATLQRQAAELESAKSLANIRQSKSIALRSDMNRRLKEAMEKEVAWLSKEEDFRKTLKLRTTSFENKLADLERVSEEKTNSLTLALEQKEKASSALVEQLERERNELEMSVAELRKNLASGPSNSDELKCLRKVVEEKEKQLTSVTRRYRRLVRQVETSLAHLEKQQRETSNKLEQSIIPSFIQNFTT</sequence>